<evidence type="ECO:0008006" key="4">
    <source>
        <dbReference type="Google" id="ProtNLM"/>
    </source>
</evidence>
<keyword evidence="1" id="KW-0732">Signal</keyword>
<reference evidence="2" key="1">
    <citation type="submission" date="2021-06" db="EMBL/GenBank/DDBJ databases">
        <title>Comparative genomics, transcriptomics and evolutionary studies reveal genomic signatures of adaptation to plant cell wall in hemibiotrophic fungi.</title>
        <authorList>
            <consortium name="DOE Joint Genome Institute"/>
            <person name="Baroncelli R."/>
            <person name="Diaz J.F."/>
            <person name="Benocci T."/>
            <person name="Peng M."/>
            <person name="Battaglia E."/>
            <person name="Haridas S."/>
            <person name="Andreopoulos W."/>
            <person name="Labutti K."/>
            <person name="Pangilinan J."/>
            <person name="Floch G.L."/>
            <person name="Makela M.R."/>
            <person name="Henrissat B."/>
            <person name="Grigoriev I.V."/>
            <person name="Crouch J.A."/>
            <person name="De Vries R.P."/>
            <person name="Sukno S.A."/>
            <person name="Thon M.R."/>
        </authorList>
    </citation>
    <scope>NUCLEOTIDE SEQUENCE</scope>
    <source>
        <strain evidence="2">CBS 125086</strain>
    </source>
</reference>
<sequence length="96" mass="10478">MTDSLLLAQLLVGLEILHMYGYGDSVCSCMQTSQEKSTTTSCILYINVPIHSTTQAHVVQLSGRPEEEKEGGVTKMVLAQPSPTQHFCIGLDLYCS</sequence>
<name>A0AAD8PR41_9PEZI</name>
<keyword evidence="3" id="KW-1185">Reference proteome</keyword>
<dbReference type="GeneID" id="85443100"/>
<dbReference type="EMBL" id="JAHLJV010000080">
    <property type="protein sequence ID" value="KAK1574148.1"/>
    <property type="molecule type" value="Genomic_DNA"/>
</dbReference>
<evidence type="ECO:0000256" key="1">
    <source>
        <dbReference type="SAM" id="SignalP"/>
    </source>
</evidence>
<dbReference type="Proteomes" id="UP001230504">
    <property type="component" value="Unassembled WGS sequence"/>
</dbReference>
<protein>
    <recommendedName>
        <fullName evidence="4">Secreted protein</fullName>
    </recommendedName>
</protein>
<dbReference type="RefSeq" id="XP_060409698.1">
    <property type="nucleotide sequence ID" value="XM_060558860.1"/>
</dbReference>
<comment type="caution">
    <text evidence="2">The sequence shown here is derived from an EMBL/GenBank/DDBJ whole genome shotgun (WGS) entry which is preliminary data.</text>
</comment>
<dbReference type="AlphaFoldDB" id="A0AAD8PR41"/>
<evidence type="ECO:0000313" key="2">
    <source>
        <dbReference type="EMBL" id="KAK1574148.1"/>
    </source>
</evidence>
<feature type="chain" id="PRO_5042151951" description="Secreted protein" evidence="1">
    <location>
        <begin position="24"/>
        <end position="96"/>
    </location>
</feature>
<organism evidence="2 3">
    <name type="scientific">Colletotrichum navitas</name>
    <dbReference type="NCBI Taxonomy" id="681940"/>
    <lineage>
        <taxon>Eukaryota</taxon>
        <taxon>Fungi</taxon>
        <taxon>Dikarya</taxon>
        <taxon>Ascomycota</taxon>
        <taxon>Pezizomycotina</taxon>
        <taxon>Sordariomycetes</taxon>
        <taxon>Hypocreomycetidae</taxon>
        <taxon>Glomerellales</taxon>
        <taxon>Glomerellaceae</taxon>
        <taxon>Colletotrichum</taxon>
        <taxon>Colletotrichum graminicola species complex</taxon>
    </lineage>
</organism>
<evidence type="ECO:0000313" key="3">
    <source>
        <dbReference type="Proteomes" id="UP001230504"/>
    </source>
</evidence>
<gene>
    <name evidence="2" type="ORF">LY79DRAFT_566920</name>
</gene>
<accession>A0AAD8PR41</accession>
<proteinExistence type="predicted"/>
<feature type="signal peptide" evidence="1">
    <location>
        <begin position="1"/>
        <end position="23"/>
    </location>
</feature>